<reference evidence="8 9" key="1">
    <citation type="submission" date="2006-07" db="EMBL/GenBank/DDBJ databases">
        <title>Annotation of the draft genome assembly of Chlorobium ferroxidans DSM 13031.</title>
        <authorList>
            <consortium name="US DOE Joint Genome Institute (JGI-ORNL)"/>
            <person name="Larimer F."/>
            <person name="Land M."/>
            <person name="Hauser L."/>
        </authorList>
    </citation>
    <scope>NUCLEOTIDE SEQUENCE [LARGE SCALE GENOMIC DNA]</scope>
    <source>
        <strain evidence="8 9">DSM 13031</strain>
    </source>
</reference>
<evidence type="ECO:0000256" key="1">
    <source>
        <dbReference type="ARBA" id="ARBA00004442"/>
    </source>
</evidence>
<keyword evidence="7" id="KW-0998">Cell outer membrane</keyword>
<dbReference type="OrthoDB" id="9811587at2"/>
<dbReference type="Gene3D" id="1.20.1600.10">
    <property type="entry name" value="Outer membrane efflux proteins (OEP)"/>
    <property type="match status" value="1"/>
</dbReference>
<dbReference type="PANTHER" id="PTHR30026:SF20">
    <property type="entry name" value="OUTER MEMBRANE PROTEIN TOLC"/>
    <property type="match status" value="1"/>
</dbReference>
<evidence type="ECO:0000313" key="8">
    <source>
        <dbReference type="EMBL" id="EAT58650.1"/>
    </source>
</evidence>
<gene>
    <name evidence="8" type="ORF">CferDRAFT_0624</name>
</gene>
<dbReference type="GO" id="GO:1990281">
    <property type="term" value="C:efflux pump complex"/>
    <property type="evidence" value="ECO:0007669"/>
    <property type="project" value="TreeGrafter"/>
</dbReference>
<organism evidence="8 9">
    <name type="scientific">Chlorobium ferrooxidans DSM 13031</name>
    <dbReference type="NCBI Taxonomy" id="377431"/>
    <lineage>
        <taxon>Bacteria</taxon>
        <taxon>Pseudomonadati</taxon>
        <taxon>Chlorobiota</taxon>
        <taxon>Chlorobiia</taxon>
        <taxon>Chlorobiales</taxon>
        <taxon>Chlorobiaceae</taxon>
        <taxon>Chlorobium/Pelodictyon group</taxon>
        <taxon>Chlorobium</taxon>
    </lineage>
</organism>
<dbReference type="EMBL" id="AASE01000015">
    <property type="protein sequence ID" value="EAT58650.1"/>
    <property type="molecule type" value="Genomic_DNA"/>
</dbReference>
<evidence type="ECO:0000256" key="4">
    <source>
        <dbReference type="ARBA" id="ARBA00022452"/>
    </source>
</evidence>
<evidence type="ECO:0000256" key="7">
    <source>
        <dbReference type="ARBA" id="ARBA00023237"/>
    </source>
</evidence>
<dbReference type="Pfam" id="PF02321">
    <property type="entry name" value="OEP"/>
    <property type="match status" value="2"/>
</dbReference>
<evidence type="ECO:0000256" key="3">
    <source>
        <dbReference type="ARBA" id="ARBA00022448"/>
    </source>
</evidence>
<dbReference type="AlphaFoldDB" id="Q0YQS5"/>
<name>Q0YQS5_9CHLB</name>
<keyword evidence="4" id="KW-1134">Transmembrane beta strand</keyword>
<dbReference type="GO" id="GO:0015288">
    <property type="term" value="F:porin activity"/>
    <property type="evidence" value="ECO:0007669"/>
    <property type="project" value="TreeGrafter"/>
</dbReference>
<reference evidence="8 9" key="2">
    <citation type="submission" date="2006-07" db="EMBL/GenBank/DDBJ databases">
        <title>Sequencing of the draft genome and assembly of Chlorobium ferroxidans DSM 13031.</title>
        <authorList>
            <consortium name="US DOE Joint Genome Institute (JGI-PGF)"/>
            <person name="Copeland A."/>
            <person name="Lucas S."/>
            <person name="Lapidus A."/>
            <person name="Barry K."/>
            <person name="Glavina del Rio T."/>
            <person name="Dalin E."/>
            <person name="Tice H."/>
            <person name="Bruce D."/>
            <person name="Pitluck S."/>
            <person name="Richardson P."/>
        </authorList>
    </citation>
    <scope>NUCLEOTIDE SEQUENCE [LARGE SCALE GENOMIC DNA]</scope>
    <source>
        <strain evidence="8 9">DSM 13031</strain>
    </source>
</reference>
<protein>
    <submittedName>
        <fullName evidence="8">Outer membrane efflux protein</fullName>
    </submittedName>
</protein>
<dbReference type="GO" id="GO:0015562">
    <property type="term" value="F:efflux transmembrane transporter activity"/>
    <property type="evidence" value="ECO:0007669"/>
    <property type="project" value="InterPro"/>
</dbReference>
<evidence type="ECO:0000256" key="6">
    <source>
        <dbReference type="ARBA" id="ARBA00023136"/>
    </source>
</evidence>
<comment type="similarity">
    <text evidence="2">Belongs to the outer membrane factor (OMF) (TC 1.B.17) family.</text>
</comment>
<dbReference type="Proteomes" id="UP000004162">
    <property type="component" value="Unassembled WGS sequence"/>
</dbReference>
<comment type="caution">
    <text evidence="8">The sequence shown here is derived from an EMBL/GenBank/DDBJ whole genome shotgun (WGS) entry which is preliminary data.</text>
</comment>
<keyword evidence="5" id="KW-0812">Transmembrane</keyword>
<dbReference type="InterPro" id="IPR003423">
    <property type="entry name" value="OMP_efflux"/>
</dbReference>
<evidence type="ECO:0000256" key="2">
    <source>
        <dbReference type="ARBA" id="ARBA00007613"/>
    </source>
</evidence>
<dbReference type="PANTHER" id="PTHR30026">
    <property type="entry name" value="OUTER MEMBRANE PROTEIN TOLC"/>
    <property type="match status" value="1"/>
</dbReference>
<comment type="subcellular location">
    <subcellularLocation>
        <location evidence="1">Cell outer membrane</location>
    </subcellularLocation>
</comment>
<evidence type="ECO:0000313" key="9">
    <source>
        <dbReference type="Proteomes" id="UP000004162"/>
    </source>
</evidence>
<dbReference type="InterPro" id="IPR051906">
    <property type="entry name" value="TolC-like"/>
</dbReference>
<accession>Q0YQS5</accession>
<keyword evidence="3" id="KW-0813">Transport</keyword>
<keyword evidence="9" id="KW-1185">Reference proteome</keyword>
<evidence type="ECO:0000256" key="5">
    <source>
        <dbReference type="ARBA" id="ARBA00022692"/>
    </source>
</evidence>
<dbReference type="SUPFAM" id="SSF56954">
    <property type="entry name" value="Outer membrane efflux proteins (OEP)"/>
    <property type="match status" value="1"/>
</dbReference>
<keyword evidence="6" id="KW-0472">Membrane</keyword>
<sequence length="478" mass="53289">MKIPCSRHTIGSSPSHLISRLLLYLSFALFFSALPVTATGAEVVEKKLSLSKCIEIALKNATSTLKASNNVKLQSADVLRSYGSFLPKLSLSANYTPYSLNQSYSQIFPGEPISKIRTESETVSMTLSTSLNLFNGFRDYASLQAALQRKRASEYSLSRAIQTVAFDVTQAYYQLLLDRELLEIAKENHLSTLDQLTLTERQFQIGLKSMIDRYQQQAEAAQSNLSVIKAQTRLQHSRLELLRRLQIDPETVFILEPLPEELKKPPESKPDINKLINLALEERMDLKGSRLETSAAKWQITSARAAWYPKLDLNITTGSSGTASLSQNIGGRIYESTFPTVSDQLRQTIGYSIGLNLSWAIFDGFQTSYNVQSSRINYLNRELDTEDLKFNIIIDLQQAASEYNSAFAQIEAAKVSMAAAESAYEGVKRKHELGAAGFIELSSARATRFSARSNLSQATYNLALQRSVLDYRSGIPLQ</sequence>
<dbReference type="GO" id="GO:0009279">
    <property type="term" value="C:cell outer membrane"/>
    <property type="evidence" value="ECO:0007669"/>
    <property type="project" value="UniProtKB-SubCell"/>
</dbReference>
<proteinExistence type="inferred from homology"/>